<evidence type="ECO:0000313" key="2">
    <source>
        <dbReference type="EMBL" id="CAL8091269.1"/>
    </source>
</evidence>
<feature type="compositionally biased region" description="Basic and acidic residues" evidence="1">
    <location>
        <begin position="396"/>
        <end position="409"/>
    </location>
</feature>
<feature type="region of interest" description="Disordered" evidence="1">
    <location>
        <begin position="509"/>
        <end position="555"/>
    </location>
</feature>
<comment type="caution">
    <text evidence="2">The sequence shown here is derived from an EMBL/GenBank/DDBJ whole genome shotgun (WGS) entry which is preliminary data.</text>
</comment>
<evidence type="ECO:0008006" key="4">
    <source>
        <dbReference type="Google" id="ProtNLM"/>
    </source>
</evidence>
<feature type="compositionally biased region" description="Basic and acidic residues" evidence="1">
    <location>
        <begin position="531"/>
        <end position="555"/>
    </location>
</feature>
<feature type="compositionally biased region" description="Low complexity" evidence="1">
    <location>
        <begin position="687"/>
        <end position="710"/>
    </location>
</feature>
<feature type="region of interest" description="Disordered" evidence="1">
    <location>
        <begin position="660"/>
        <end position="679"/>
    </location>
</feature>
<feature type="compositionally biased region" description="Low complexity" evidence="1">
    <location>
        <begin position="76"/>
        <end position="89"/>
    </location>
</feature>
<feature type="compositionally biased region" description="Basic and acidic residues" evidence="1">
    <location>
        <begin position="472"/>
        <end position="481"/>
    </location>
</feature>
<dbReference type="EMBL" id="CAXLJM020000024">
    <property type="protein sequence ID" value="CAL8091269.1"/>
    <property type="molecule type" value="Genomic_DNA"/>
</dbReference>
<evidence type="ECO:0000313" key="3">
    <source>
        <dbReference type="Proteomes" id="UP001642540"/>
    </source>
</evidence>
<feature type="region of interest" description="Disordered" evidence="1">
    <location>
        <begin position="684"/>
        <end position="745"/>
    </location>
</feature>
<dbReference type="Proteomes" id="UP001642540">
    <property type="component" value="Unassembled WGS sequence"/>
</dbReference>
<dbReference type="PANTHER" id="PTHR14917">
    <property type="entry name" value="SPERMATOGENESIS-ASSOCIATED PROTEIN 7"/>
    <property type="match status" value="1"/>
</dbReference>
<reference evidence="2 3" key="1">
    <citation type="submission" date="2024-08" db="EMBL/GenBank/DDBJ databases">
        <authorList>
            <person name="Cucini C."/>
            <person name="Frati F."/>
        </authorList>
    </citation>
    <scope>NUCLEOTIDE SEQUENCE [LARGE SCALE GENOMIC DNA]</scope>
</reference>
<feature type="region of interest" description="Disordered" evidence="1">
    <location>
        <begin position="219"/>
        <end position="241"/>
    </location>
</feature>
<feature type="compositionally biased region" description="Low complexity" evidence="1">
    <location>
        <begin position="427"/>
        <end position="454"/>
    </location>
</feature>
<gene>
    <name evidence="2" type="ORF">ODALV1_LOCUS7886</name>
</gene>
<feature type="region of interest" description="Disordered" evidence="1">
    <location>
        <begin position="51"/>
        <end position="90"/>
    </location>
</feature>
<organism evidence="2 3">
    <name type="scientific">Orchesella dallaii</name>
    <dbReference type="NCBI Taxonomy" id="48710"/>
    <lineage>
        <taxon>Eukaryota</taxon>
        <taxon>Metazoa</taxon>
        <taxon>Ecdysozoa</taxon>
        <taxon>Arthropoda</taxon>
        <taxon>Hexapoda</taxon>
        <taxon>Collembola</taxon>
        <taxon>Entomobryomorpha</taxon>
        <taxon>Entomobryoidea</taxon>
        <taxon>Orchesellidae</taxon>
        <taxon>Orchesellinae</taxon>
        <taxon>Orchesella</taxon>
    </lineage>
</organism>
<feature type="compositionally biased region" description="Polar residues" evidence="1">
    <location>
        <begin position="52"/>
        <end position="64"/>
    </location>
</feature>
<dbReference type="PANTHER" id="PTHR14917:SF4">
    <property type="entry name" value="SPERMATOGENESIS-ASSOCIATED 7"/>
    <property type="match status" value="1"/>
</dbReference>
<name>A0ABP1QAW0_9HEXA</name>
<dbReference type="Pfam" id="PF15244">
    <property type="entry name" value="HSD3"/>
    <property type="match status" value="1"/>
</dbReference>
<accession>A0ABP1QAW0</accession>
<feature type="region of interest" description="Disordered" evidence="1">
    <location>
        <begin position="396"/>
        <end position="481"/>
    </location>
</feature>
<feature type="compositionally biased region" description="Acidic residues" evidence="1">
    <location>
        <begin position="736"/>
        <end position="745"/>
    </location>
</feature>
<feature type="compositionally biased region" description="Low complexity" evidence="1">
    <location>
        <begin position="669"/>
        <end position="679"/>
    </location>
</feature>
<feature type="compositionally biased region" description="Polar residues" evidence="1">
    <location>
        <begin position="512"/>
        <end position="522"/>
    </location>
</feature>
<sequence>MKQSSSTHLGGFPIDTKTLAGQWVTFSHMANHYRKLLNVKPRVDTGLAPSGSFHNHTMQSSKSANKMGCVPSKWRNSTNSNKTNNNSNSMYTSRDSMRLLYGSHPDHLNTCSANTMKECKSPSKAKTKKQTTQQYSPHHHQEYQVVFGPSSIRSSTDAFLSDETESLISNDKPPSEVAPIGVTEKIRRFLNHIHQLDLTTPSIAKPKRATTAPVTCPLKSERPAKVSGGKGHSTPTSGTVNLATNNSKIDFRLSRHSKCFLPCEPKSPSKKSIVITSPALTKKKISDKSGSSKKANKAVVGEPRSNSYAHHFHSPRMSRKLFNEEDFRMLPEKELCGSSKKPGKSRKRAGSMVSIGTICGSDELTPEDFPISIKDICSTLERGIVPDDDLILRMSDNHRKPKKVEEHISSRKPVGKASRHGSGIKISSSMTSLVPSSSKSNANGNGAAQATSNNKDSSRDSAYGFSSGESRITTRESTPEKKCRDFLSNANSHVDLQDKPCKDVHIEDFHKPSTTNKSSSVNPHKHHRSSKDHNKSHSHSKKDSPNGKKTRSTYDLKRDSSERYITFLAEVTQDIVSKGIYTNKGLKNLFKSHMDQNKELNHDKLSDMMERLRMDLGIPKDDALDKIEFGYGSINNTAKNTFFYTPQDDKVPMSPVASKMDAHVDGSLPSTSSSPPTIIPNGLIPATTNTTTTTGFSSSGPNTSSNQSTTDEGGDVISGPSSEHDDDNDKHRVNDVDDDDELNFSEEEVTQALKLAGLDAGATEEVMEILNI</sequence>
<keyword evidence="3" id="KW-1185">Reference proteome</keyword>
<proteinExistence type="predicted"/>
<evidence type="ECO:0000256" key="1">
    <source>
        <dbReference type="SAM" id="MobiDB-lite"/>
    </source>
</evidence>
<dbReference type="InterPro" id="IPR029357">
    <property type="entry name" value="SPATA7"/>
</dbReference>
<protein>
    <recommendedName>
        <fullName evidence="4">Spermatogenesis-associated protein 7</fullName>
    </recommendedName>
</protein>